<keyword evidence="2" id="KW-1133">Transmembrane helix</keyword>
<gene>
    <name evidence="3" type="ORF">ACFSCV_07010</name>
</gene>
<keyword evidence="2" id="KW-0472">Membrane</keyword>
<sequence>MSTPAVVDVALGVVLMYLILSLAVTAIGEIISTALSLRGRHLSRTIGMLLDDDAVRKRFYEHGLIVSAKTAARGGEALDGTTTPPDAAARPSAPTTDIRGVPRDKDHPSYFEPRVFAMALLDSLGATAKAKGLISTGTPFGDLKQLAEALPEGSKLRDVVTANLAAAEGDLTAARDNVAAWFDSAMDRLSGDFARESKRIALGVGLVLAIALNADTFAVARALWADKDLRANVAAVAEAVKSTDDLKPACAQADAADRLECQLRLGSELYAKLQPFPIGWGPTSTAGGGGPVDPPEPIGLADLVAAAVKILGLAFTGLALSFGAPFWFDLLQKIVNLRGAGPKPKKIADG</sequence>
<reference evidence="4" key="1">
    <citation type="journal article" date="2019" name="Int. J. Syst. Evol. Microbiol.">
        <title>The Global Catalogue of Microorganisms (GCM) 10K type strain sequencing project: providing services to taxonomists for standard genome sequencing and annotation.</title>
        <authorList>
            <consortium name="The Broad Institute Genomics Platform"/>
            <consortium name="The Broad Institute Genome Sequencing Center for Infectious Disease"/>
            <person name="Wu L."/>
            <person name="Ma J."/>
        </authorList>
    </citation>
    <scope>NUCLEOTIDE SEQUENCE [LARGE SCALE GENOMIC DNA]</scope>
    <source>
        <strain evidence="4">KCTC 23707</strain>
    </source>
</reference>
<feature type="transmembrane region" description="Helical" evidence="2">
    <location>
        <begin position="303"/>
        <end position="328"/>
    </location>
</feature>
<feature type="region of interest" description="Disordered" evidence="1">
    <location>
        <begin position="75"/>
        <end position="104"/>
    </location>
</feature>
<feature type="transmembrane region" description="Helical" evidence="2">
    <location>
        <begin position="12"/>
        <end position="35"/>
    </location>
</feature>
<organism evidence="3 4">
    <name type="scientific">Methylopila henanensis</name>
    <dbReference type="NCBI Taxonomy" id="873516"/>
    <lineage>
        <taxon>Bacteria</taxon>
        <taxon>Pseudomonadati</taxon>
        <taxon>Pseudomonadota</taxon>
        <taxon>Alphaproteobacteria</taxon>
        <taxon>Hyphomicrobiales</taxon>
        <taxon>Methylopilaceae</taxon>
        <taxon>Methylopila</taxon>
    </lineage>
</organism>
<evidence type="ECO:0000256" key="2">
    <source>
        <dbReference type="SAM" id="Phobius"/>
    </source>
</evidence>
<proteinExistence type="predicted"/>
<keyword evidence="4" id="KW-1185">Reference proteome</keyword>
<protein>
    <submittedName>
        <fullName evidence="3">Uncharacterized protein</fullName>
    </submittedName>
</protein>
<evidence type="ECO:0000313" key="4">
    <source>
        <dbReference type="Proteomes" id="UP001597308"/>
    </source>
</evidence>
<comment type="caution">
    <text evidence="3">The sequence shown here is derived from an EMBL/GenBank/DDBJ whole genome shotgun (WGS) entry which is preliminary data.</text>
</comment>
<accession>A0ABW4K3X3</accession>
<dbReference type="RefSeq" id="WP_378798331.1">
    <property type="nucleotide sequence ID" value="NZ_JBHUER010000004.1"/>
</dbReference>
<evidence type="ECO:0000256" key="1">
    <source>
        <dbReference type="SAM" id="MobiDB-lite"/>
    </source>
</evidence>
<dbReference type="Proteomes" id="UP001597308">
    <property type="component" value="Unassembled WGS sequence"/>
</dbReference>
<evidence type="ECO:0000313" key="3">
    <source>
        <dbReference type="EMBL" id="MFD1702750.1"/>
    </source>
</evidence>
<keyword evidence="2" id="KW-0812">Transmembrane</keyword>
<name>A0ABW4K3X3_9HYPH</name>
<feature type="transmembrane region" description="Helical" evidence="2">
    <location>
        <begin position="200"/>
        <end position="224"/>
    </location>
</feature>
<dbReference type="EMBL" id="JBHUER010000004">
    <property type="protein sequence ID" value="MFD1702750.1"/>
    <property type="molecule type" value="Genomic_DNA"/>
</dbReference>